<organism evidence="1 2">
    <name type="scientific">Aromatoleum bremense</name>
    <dbReference type="NCBI Taxonomy" id="76115"/>
    <lineage>
        <taxon>Bacteria</taxon>
        <taxon>Pseudomonadati</taxon>
        <taxon>Pseudomonadota</taxon>
        <taxon>Betaproteobacteria</taxon>
        <taxon>Rhodocyclales</taxon>
        <taxon>Rhodocyclaceae</taxon>
        <taxon>Aromatoleum</taxon>
    </lineage>
</organism>
<name>A0ABX1NWZ0_9RHOO</name>
<dbReference type="RefSeq" id="WP_169202754.1">
    <property type="nucleotide sequence ID" value="NZ_CP059467.1"/>
</dbReference>
<proteinExistence type="predicted"/>
<accession>A0ABX1NWZ0</accession>
<sequence length="96" mass="10497">MAAITVKDLRTDLTLDRKTMSCVNGRGGAPWVYGWISPYIGHASSRFGAVTNFYQTNNIFVADQMNNQIQVIDIDNSAANAAINVAATQTAINFKR</sequence>
<dbReference type="Proteomes" id="UP000633943">
    <property type="component" value="Unassembled WGS sequence"/>
</dbReference>
<evidence type="ECO:0000313" key="2">
    <source>
        <dbReference type="Proteomes" id="UP000633943"/>
    </source>
</evidence>
<reference evidence="1 2" key="1">
    <citation type="submission" date="2019-12" db="EMBL/GenBank/DDBJ databases">
        <title>Comparative genomics gives insights into the taxonomy of the Azoarcus-Aromatoleum group and reveals separate origins of nif in the plant-associated Azoarcus and non-plant-associated Aromatoleum sub-groups.</title>
        <authorList>
            <person name="Lafos M."/>
            <person name="Maluk M."/>
            <person name="Batista M."/>
            <person name="Junghare M."/>
            <person name="Carmona M."/>
            <person name="Faoro H."/>
            <person name="Cruz L.M."/>
            <person name="Battistoni F."/>
            <person name="De Souza E."/>
            <person name="Pedrosa F."/>
            <person name="Chen W.-M."/>
            <person name="Poole P.S."/>
            <person name="Dixon R.A."/>
            <person name="James E.K."/>
        </authorList>
    </citation>
    <scope>NUCLEOTIDE SEQUENCE [LARGE SCALE GENOMIC DNA]</scope>
    <source>
        <strain evidence="1 2">PbN1</strain>
    </source>
</reference>
<evidence type="ECO:0000313" key="1">
    <source>
        <dbReference type="EMBL" id="NMG16156.1"/>
    </source>
</evidence>
<gene>
    <name evidence="1" type="ORF">GPA24_11490</name>
</gene>
<keyword evidence="2" id="KW-1185">Reference proteome</keyword>
<protein>
    <submittedName>
        <fullName evidence="1">Uncharacterized protein</fullName>
    </submittedName>
</protein>
<dbReference type="EMBL" id="WTVP01000029">
    <property type="protein sequence ID" value="NMG16156.1"/>
    <property type="molecule type" value="Genomic_DNA"/>
</dbReference>
<comment type="caution">
    <text evidence="1">The sequence shown here is derived from an EMBL/GenBank/DDBJ whole genome shotgun (WGS) entry which is preliminary data.</text>
</comment>